<evidence type="ECO:0000256" key="1">
    <source>
        <dbReference type="SAM" id="MobiDB-lite"/>
    </source>
</evidence>
<dbReference type="AlphaFoldDB" id="A0A4Z2GMZ8"/>
<comment type="caution">
    <text evidence="2">The sequence shown here is derived from an EMBL/GenBank/DDBJ whole genome shotgun (WGS) entry which is preliminary data.</text>
</comment>
<dbReference type="EMBL" id="SRLO01000472">
    <property type="protein sequence ID" value="TNN54896.1"/>
    <property type="molecule type" value="Genomic_DNA"/>
</dbReference>
<evidence type="ECO:0000313" key="2">
    <source>
        <dbReference type="EMBL" id="TNN54896.1"/>
    </source>
</evidence>
<evidence type="ECO:0000313" key="3">
    <source>
        <dbReference type="Proteomes" id="UP000314294"/>
    </source>
</evidence>
<organism evidence="2 3">
    <name type="scientific">Liparis tanakae</name>
    <name type="common">Tanaka's snailfish</name>
    <dbReference type="NCBI Taxonomy" id="230148"/>
    <lineage>
        <taxon>Eukaryota</taxon>
        <taxon>Metazoa</taxon>
        <taxon>Chordata</taxon>
        <taxon>Craniata</taxon>
        <taxon>Vertebrata</taxon>
        <taxon>Euteleostomi</taxon>
        <taxon>Actinopterygii</taxon>
        <taxon>Neopterygii</taxon>
        <taxon>Teleostei</taxon>
        <taxon>Neoteleostei</taxon>
        <taxon>Acanthomorphata</taxon>
        <taxon>Eupercaria</taxon>
        <taxon>Perciformes</taxon>
        <taxon>Cottioidei</taxon>
        <taxon>Cottales</taxon>
        <taxon>Liparidae</taxon>
        <taxon>Liparis</taxon>
    </lineage>
</organism>
<keyword evidence="3" id="KW-1185">Reference proteome</keyword>
<protein>
    <submittedName>
        <fullName evidence="2">Uncharacterized protein</fullName>
    </submittedName>
</protein>
<gene>
    <name evidence="2" type="ORF">EYF80_034926</name>
</gene>
<feature type="region of interest" description="Disordered" evidence="1">
    <location>
        <begin position="1"/>
        <end position="70"/>
    </location>
</feature>
<sequence length="70" mass="7525">MGKWLQSCKDDSDYPPDIREKSRAVGESGDGTGYLVVTGRPPSPRNYSSRGLEPESLARSALTTGPACRP</sequence>
<name>A0A4Z2GMZ8_9TELE</name>
<proteinExistence type="predicted"/>
<reference evidence="2 3" key="1">
    <citation type="submission" date="2019-03" db="EMBL/GenBank/DDBJ databases">
        <title>First draft genome of Liparis tanakae, snailfish: a comprehensive survey of snailfish specific genes.</title>
        <authorList>
            <person name="Kim W."/>
            <person name="Song I."/>
            <person name="Jeong J.-H."/>
            <person name="Kim D."/>
            <person name="Kim S."/>
            <person name="Ryu S."/>
            <person name="Song J.Y."/>
            <person name="Lee S.K."/>
        </authorList>
    </citation>
    <scope>NUCLEOTIDE SEQUENCE [LARGE SCALE GENOMIC DNA]</scope>
    <source>
        <tissue evidence="2">Muscle</tissue>
    </source>
</reference>
<accession>A0A4Z2GMZ8</accession>
<feature type="compositionally biased region" description="Basic and acidic residues" evidence="1">
    <location>
        <begin position="8"/>
        <end position="24"/>
    </location>
</feature>
<dbReference type="Proteomes" id="UP000314294">
    <property type="component" value="Unassembled WGS sequence"/>
</dbReference>